<gene>
    <name evidence="1" type="ORF">DERYTH_LOCUS13537</name>
</gene>
<dbReference type="AlphaFoldDB" id="A0A9N9N7W9"/>
<protein>
    <submittedName>
        <fullName evidence="1">12296_t:CDS:1</fullName>
    </submittedName>
</protein>
<accession>A0A9N9N7W9</accession>
<comment type="caution">
    <text evidence="1">The sequence shown here is derived from an EMBL/GenBank/DDBJ whole genome shotgun (WGS) entry which is preliminary data.</text>
</comment>
<feature type="non-terminal residue" evidence="1">
    <location>
        <position position="1"/>
    </location>
</feature>
<evidence type="ECO:0000313" key="1">
    <source>
        <dbReference type="EMBL" id="CAG8710247.1"/>
    </source>
</evidence>
<name>A0A9N9N7W9_9GLOM</name>
<evidence type="ECO:0000313" key="2">
    <source>
        <dbReference type="Proteomes" id="UP000789405"/>
    </source>
</evidence>
<reference evidence="1" key="1">
    <citation type="submission" date="2021-06" db="EMBL/GenBank/DDBJ databases">
        <authorList>
            <person name="Kallberg Y."/>
            <person name="Tangrot J."/>
            <person name="Rosling A."/>
        </authorList>
    </citation>
    <scope>NUCLEOTIDE SEQUENCE</scope>
    <source>
        <strain evidence="1">MA453B</strain>
    </source>
</reference>
<proteinExistence type="predicted"/>
<dbReference type="EMBL" id="CAJVPY010009573">
    <property type="protein sequence ID" value="CAG8710247.1"/>
    <property type="molecule type" value="Genomic_DNA"/>
</dbReference>
<organism evidence="1 2">
    <name type="scientific">Dentiscutata erythropus</name>
    <dbReference type="NCBI Taxonomy" id="1348616"/>
    <lineage>
        <taxon>Eukaryota</taxon>
        <taxon>Fungi</taxon>
        <taxon>Fungi incertae sedis</taxon>
        <taxon>Mucoromycota</taxon>
        <taxon>Glomeromycotina</taxon>
        <taxon>Glomeromycetes</taxon>
        <taxon>Diversisporales</taxon>
        <taxon>Gigasporaceae</taxon>
        <taxon>Dentiscutata</taxon>
    </lineage>
</organism>
<keyword evidence="2" id="KW-1185">Reference proteome</keyword>
<sequence>ELDEEFLQISIDEVNMEVNDENELAINNFFNADTFEQNQMETDNENLVTYYQRPANSVEEWSIDDIYFQI</sequence>
<dbReference type="Proteomes" id="UP000789405">
    <property type="component" value="Unassembled WGS sequence"/>
</dbReference>